<evidence type="ECO:0000256" key="2">
    <source>
        <dbReference type="ARBA" id="ARBA00005582"/>
    </source>
</evidence>
<dbReference type="PRINTS" id="PR00502">
    <property type="entry name" value="NUDIXFAMILY"/>
</dbReference>
<dbReference type="Pfam" id="PF00293">
    <property type="entry name" value="NUDIX"/>
    <property type="match status" value="1"/>
</dbReference>
<evidence type="ECO:0000313" key="9">
    <source>
        <dbReference type="Proteomes" id="UP000576393"/>
    </source>
</evidence>
<evidence type="ECO:0000313" key="8">
    <source>
        <dbReference type="EMBL" id="NYF39676.1"/>
    </source>
</evidence>
<evidence type="ECO:0000256" key="5">
    <source>
        <dbReference type="RuleBase" id="RU003476"/>
    </source>
</evidence>
<dbReference type="PROSITE" id="PS51462">
    <property type="entry name" value="NUDIX"/>
    <property type="match status" value="1"/>
</dbReference>
<feature type="domain" description="Nudix hydrolase" evidence="7">
    <location>
        <begin position="52"/>
        <end position="198"/>
    </location>
</feature>
<dbReference type="GO" id="GO:0016787">
    <property type="term" value="F:hydrolase activity"/>
    <property type="evidence" value="ECO:0007669"/>
    <property type="project" value="UniProtKB-KW"/>
</dbReference>
<accession>A0A852UVQ2</accession>
<dbReference type="PANTHER" id="PTHR43046:SF12">
    <property type="entry name" value="GDP-MANNOSE MANNOSYL HYDROLASE"/>
    <property type="match status" value="1"/>
</dbReference>
<keyword evidence="9" id="KW-1185">Reference proteome</keyword>
<protein>
    <submittedName>
        <fullName evidence="8">8-oxo-dGTP pyrophosphatase MutT (NUDIX family)</fullName>
    </submittedName>
</protein>
<gene>
    <name evidence="8" type="ORF">HDA43_001835</name>
</gene>
<evidence type="ECO:0000259" key="7">
    <source>
        <dbReference type="PROSITE" id="PS51462"/>
    </source>
</evidence>
<dbReference type="AlphaFoldDB" id="A0A852UVQ2"/>
<dbReference type="PROSITE" id="PS00893">
    <property type="entry name" value="NUDIX_BOX"/>
    <property type="match status" value="1"/>
</dbReference>
<dbReference type="SUPFAM" id="SSF55811">
    <property type="entry name" value="Nudix"/>
    <property type="match status" value="1"/>
</dbReference>
<evidence type="ECO:0000256" key="4">
    <source>
        <dbReference type="ARBA" id="ARBA00022842"/>
    </source>
</evidence>
<sequence length="217" mass="23032">MPEANPGAVPGGPLPEETPGGPGAAPGGPLPGTAAGGSAPGAVPRDPLPGVVVRPSARVLLLDGHDRVLLFRGRGLVKNSGLAWFTPGGGVDPGEELAEAAARELREETGQVVPPEDFGQVVAVSRGHWADNDDRLFYAWDHYFLLRVPEPTVDLSGMEDLERSLLDTFRWWPLPELRATGDHVIPSGLPGLLDRLLTGDLPAEPLILPWHHPEPPL</sequence>
<dbReference type="InterPro" id="IPR015797">
    <property type="entry name" value="NUDIX_hydrolase-like_dom_sf"/>
</dbReference>
<dbReference type="PANTHER" id="PTHR43046">
    <property type="entry name" value="GDP-MANNOSE MANNOSYL HYDROLASE"/>
    <property type="match status" value="1"/>
</dbReference>
<comment type="similarity">
    <text evidence="2 5">Belongs to the Nudix hydrolase family.</text>
</comment>
<dbReference type="RefSeq" id="WP_179819302.1">
    <property type="nucleotide sequence ID" value="NZ_JACCCO010000001.1"/>
</dbReference>
<organism evidence="8 9">
    <name type="scientific">Streptosporangium sandarakinum</name>
    <dbReference type="NCBI Taxonomy" id="1260955"/>
    <lineage>
        <taxon>Bacteria</taxon>
        <taxon>Bacillati</taxon>
        <taxon>Actinomycetota</taxon>
        <taxon>Actinomycetes</taxon>
        <taxon>Streptosporangiales</taxon>
        <taxon>Streptosporangiaceae</taxon>
        <taxon>Streptosporangium</taxon>
    </lineage>
</organism>
<keyword evidence="3 5" id="KW-0378">Hydrolase</keyword>
<feature type="region of interest" description="Disordered" evidence="6">
    <location>
        <begin position="1"/>
        <end position="47"/>
    </location>
</feature>
<name>A0A852UVQ2_9ACTN</name>
<evidence type="ECO:0000256" key="6">
    <source>
        <dbReference type="SAM" id="MobiDB-lite"/>
    </source>
</evidence>
<dbReference type="Gene3D" id="3.90.79.10">
    <property type="entry name" value="Nucleoside Triphosphate Pyrophosphohydrolase"/>
    <property type="match status" value="1"/>
</dbReference>
<dbReference type="Proteomes" id="UP000576393">
    <property type="component" value="Unassembled WGS sequence"/>
</dbReference>
<reference evidence="8 9" key="1">
    <citation type="submission" date="2020-07" db="EMBL/GenBank/DDBJ databases">
        <title>Sequencing the genomes of 1000 actinobacteria strains.</title>
        <authorList>
            <person name="Klenk H.-P."/>
        </authorList>
    </citation>
    <scope>NUCLEOTIDE SEQUENCE [LARGE SCALE GENOMIC DNA]</scope>
    <source>
        <strain evidence="8 9">DSM 45763</strain>
    </source>
</reference>
<comment type="caution">
    <text evidence="8">The sequence shown here is derived from an EMBL/GenBank/DDBJ whole genome shotgun (WGS) entry which is preliminary data.</text>
</comment>
<evidence type="ECO:0000256" key="1">
    <source>
        <dbReference type="ARBA" id="ARBA00001946"/>
    </source>
</evidence>
<proteinExistence type="inferred from homology"/>
<evidence type="ECO:0000256" key="3">
    <source>
        <dbReference type="ARBA" id="ARBA00022801"/>
    </source>
</evidence>
<dbReference type="InterPro" id="IPR020476">
    <property type="entry name" value="Nudix_hydrolase"/>
</dbReference>
<dbReference type="EMBL" id="JACCCO010000001">
    <property type="protein sequence ID" value="NYF39676.1"/>
    <property type="molecule type" value="Genomic_DNA"/>
</dbReference>
<comment type="cofactor">
    <cofactor evidence="1">
        <name>Mg(2+)</name>
        <dbReference type="ChEBI" id="CHEBI:18420"/>
    </cofactor>
</comment>
<dbReference type="InterPro" id="IPR020084">
    <property type="entry name" value="NUDIX_hydrolase_CS"/>
</dbReference>
<keyword evidence="4" id="KW-0460">Magnesium</keyword>
<dbReference type="InterPro" id="IPR000086">
    <property type="entry name" value="NUDIX_hydrolase_dom"/>
</dbReference>